<keyword evidence="1" id="KW-0732">Signal</keyword>
<feature type="signal peptide" evidence="1">
    <location>
        <begin position="1"/>
        <end position="22"/>
    </location>
</feature>
<proteinExistence type="predicted"/>
<dbReference type="RefSeq" id="WP_082368009.1">
    <property type="nucleotide sequence ID" value="NZ_BBYR01000011.1"/>
</dbReference>
<reference evidence="2 3" key="2">
    <citation type="journal article" date="2016" name="Science">
        <title>A bacterium that degrades and assimilates poly(ethylene terephthalate).</title>
        <authorList>
            <person name="Yoshida S."/>
            <person name="Hiraga K."/>
            <person name="Takehana T."/>
            <person name="Taniguchi I."/>
            <person name="Yamaji H."/>
            <person name="Maeda Y."/>
            <person name="Toyohara K."/>
            <person name="Miyamoto K."/>
            <person name="Kimura Y."/>
            <person name="Oda K."/>
        </authorList>
    </citation>
    <scope>NUCLEOTIDE SEQUENCE [LARGE SCALE GENOMIC DNA]</scope>
    <source>
        <strain evidence="3">NBRC 110686 / TISTR 2288 / 201-F6</strain>
    </source>
</reference>
<name>A0A0K8NWT4_PISS1</name>
<gene>
    <name evidence="2" type="ORF">ISF6_0345</name>
</gene>
<comment type="caution">
    <text evidence="2">The sequence shown here is derived from an EMBL/GenBank/DDBJ whole genome shotgun (WGS) entry which is preliminary data.</text>
</comment>
<dbReference type="AlphaFoldDB" id="A0A0K8NWT4"/>
<evidence type="ECO:0000313" key="3">
    <source>
        <dbReference type="Proteomes" id="UP000037660"/>
    </source>
</evidence>
<keyword evidence="3" id="KW-1185">Reference proteome</keyword>
<evidence type="ECO:0000256" key="1">
    <source>
        <dbReference type="SAM" id="SignalP"/>
    </source>
</evidence>
<feature type="chain" id="PRO_5005513472" description="Outer membrane protein V" evidence="1">
    <location>
        <begin position="23"/>
        <end position="211"/>
    </location>
</feature>
<sequence length="211" mass="21525">MPRSVPSLLLALLGAAAAAAHAADGLKAPAGDAVWPRWQARVTISLAQPLWRPSWDDRSGEASAQRLESLGLLGDYYFGAALSALPSSGFRATSGLIIGAPSNRALAGLGSGSGLGLSPARARVGGTSFAPAPWGTDANPAPATVPYLGLGYSAQPARGGWGFSADIGLVAQAPGAVVRLGRVFNGSQTLDDMLREMRLSPLLNVGVSYSF</sequence>
<dbReference type="Gene3D" id="2.40.160.170">
    <property type="match status" value="1"/>
</dbReference>
<organism evidence="2 3">
    <name type="scientific">Piscinibacter sakaiensis</name>
    <name type="common">Ideonella sakaiensis</name>
    <dbReference type="NCBI Taxonomy" id="1547922"/>
    <lineage>
        <taxon>Bacteria</taxon>
        <taxon>Pseudomonadati</taxon>
        <taxon>Pseudomonadota</taxon>
        <taxon>Betaproteobacteria</taxon>
        <taxon>Burkholderiales</taxon>
        <taxon>Sphaerotilaceae</taxon>
        <taxon>Piscinibacter</taxon>
    </lineage>
</organism>
<evidence type="ECO:0000313" key="2">
    <source>
        <dbReference type="EMBL" id="GAP34862.1"/>
    </source>
</evidence>
<dbReference type="EMBL" id="BBYR01000011">
    <property type="protein sequence ID" value="GAP34862.1"/>
    <property type="molecule type" value="Genomic_DNA"/>
</dbReference>
<dbReference type="OrthoDB" id="8684551at2"/>
<accession>A0A0K8NWT4</accession>
<dbReference type="STRING" id="1547922.ISF6_0345"/>
<evidence type="ECO:0008006" key="4">
    <source>
        <dbReference type="Google" id="ProtNLM"/>
    </source>
</evidence>
<dbReference type="Proteomes" id="UP000037660">
    <property type="component" value="Unassembled WGS sequence"/>
</dbReference>
<protein>
    <recommendedName>
        <fullName evidence="4">Outer membrane protein V</fullName>
    </recommendedName>
</protein>
<reference evidence="3" key="1">
    <citation type="submission" date="2015-07" db="EMBL/GenBank/DDBJ databases">
        <title>Discovery of a poly(ethylene terephthalate assimilation.</title>
        <authorList>
            <person name="Yoshida S."/>
            <person name="Hiraga K."/>
            <person name="Takehana T."/>
            <person name="Taniguchi I."/>
            <person name="Yamaji H."/>
            <person name="Maeda Y."/>
            <person name="Toyohara K."/>
            <person name="Miyamoto K."/>
            <person name="Kimura Y."/>
            <person name="Oda K."/>
        </authorList>
    </citation>
    <scope>NUCLEOTIDE SEQUENCE [LARGE SCALE GENOMIC DNA]</scope>
    <source>
        <strain evidence="3">NBRC 110686 / TISTR 2288 / 201-F6</strain>
    </source>
</reference>